<feature type="domain" description="4'-phosphopantetheinyl transferase" evidence="4">
    <location>
        <begin position="61"/>
        <end position="120"/>
    </location>
</feature>
<feature type="region of interest" description="Disordered" evidence="3">
    <location>
        <begin position="161"/>
        <end position="190"/>
    </location>
</feature>
<dbReference type="GO" id="GO:0016740">
    <property type="term" value="F:transferase activity"/>
    <property type="evidence" value="ECO:0007669"/>
    <property type="project" value="UniProtKB-KW"/>
</dbReference>
<sequence length="190" mass="19528">MPRLVLAERVGVRPDRLVFARLPCAGCGGPHGRPLLPDHGGVHFSPSHAGDRVLVAVASVPVGVDVETVPADGVVRDVGSALHPRERAELAALPVNARAGAFARCWARKEAALKATGVALVRGAVDPYVGTGLAPAPVSGLRLTDVLLSEGHVAAVAHEVRQPAAPPDGDAQVTGAPVTAAMRRDSTRSR</sequence>
<name>A0ABW6Y2C9_9ACTN</name>
<evidence type="ECO:0000256" key="1">
    <source>
        <dbReference type="ARBA" id="ARBA00010990"/>
    </source>
</evidence>
<evidence type="ECO:0000256" key="3">
    <source>
        <dbReference type="SAM" id="MobiDB-lite"/>
    </source>
</evidence>
<keyword evidence="2 5" id="KW-0808">Transferase</keyword>
<comment type="similarity">
    <text evidence="1">Belongs to the P-Pant transferase superfamily. Gsp/Sfp/HetI/AcpT family.</text>
</comment>
<comment type="caution">
    <text evidence="5">The sequence shown here is derived from an EMBL/GenBank/DDBJ whole genome shotgun (WGS) entry which is preliminary data.</text>
</comment>
<dbReference type="InterPro" id="IPR037143">
    <property type="entry name" value="4-PPantetheinyl_Trfase_dom_sf"/>
</dbReference>
<accession>A0ABW6Y2C9</accession>
<dbReference type="Gene3D" id="3.90.470.20">
    <property type="entry name" value="4'-phosphopantetheinyl transferase domain"/>
    <property type="match status" value="1"/>
</dbReference>
<protein>
    <submittedName>
        <fullName evidence="5">4'-phosphopantetheinyl transferase family protein</fullName>
    </submittedName>
</protein>
<gene>
    <name evidence="5" type="ORF">ACFY8C_37220</name>
</gene>
<dbReference type="PANTHER" id="PTHR12215:SF10">
    <property type="entry name" value="L-AMINOADIPATE-SEMIALDEHYDE DEHYDROGENASE-PHOSPHOPANTETHEINYL TRANSFERASE"/>
    <property type="match status" value="1"/>
</dbReference>
<dbReference type="EMBL" id="JBIBDZ010000016">
    <property type="protein sequence ID" value="MFF5923926.1"/>
    <property type="molecule type" value="Genomic_DNA"/>
</dbReference>
<evidence type="ECO:0000313" key="5">
    <source>
        <dbReference type="EMBL" id="MFF5923926.1"/>
    </source>
</evidence>
<keyword evidence="6" id="KW-1185">Reference proteome</keyword>
<dbReference type="SUPFAM" id="SSF56214">
    <property type="entry name" value="4'-phosphopantetheinyl transferase"/>
    <property type="match status" value="2"/>
</dbReference>
<evidence type="ECO:0000313" key="6">
    <source>
        <dbReference type="Proteomes" id="UP001602370"/>
    </source>
</evidence>
<dbReference type="PANTHER" id="PTHR12215">
    <property type="entry name" value="PHOSPHOPANTETHEINE TRANSFERASE"/>
    <property type="match status" value="1"/>
</dbReference>
<proteinExistence type="inferred from homology"/>
<evidence type="ECO:0000256" key="2">
    <source>
        <dbReference type="ARBA" id="ARBA00022679"/>
    </source>
</evidence>
<dbReference type="InterPro" id="IPR008278">
    <property type="entry name" value="4-PPantetheinyl_Trfase_dom"/>
</dbReference>
<dbReference type="RefSeq" id="WP_388311626.1">
    <property type="nucleotide sequence ID" value="NZ_JBIBDZ010000016.1"/>
</dbReference>
<dbReference type="Proteomes" id="UP001602370">
    <property type="component" value="Unassembled WGS sequence"/>
</dbReference>
<dbReference type="Pfam" id="PF01648">
    <property type="entry name" value="ACPS"/>
    <property type="match status" value="1"/>
</dbReference>
<organism evidence="5 6">
    <name type="scientific">Streptomyces flavochromogenes</name>
    <dbReference type="NCBI Taxonomy" id="68199"/>
    <lineage>
        <taxon>Bacteria</taxon>
        <taxon>Bacillati</taxon>
        <taxon>Actinomycetota</taxon>
        <taxon>Actinomycetes</taxon>
        <taxon>Kitasatosporales</taxon>
        <taxon>Streptomycetaceae</taxon>
        <taxon>Streptomyces</taxon>
    </lineage>
</organism>
<reference evidence="5 6" key="1">
    <citation type="submission" date="2024-10" db="EMBL/GenBank/DDBJ databases">
        <title>The Natural Products Discovery Center: Release of the First 8490 Sequenced Strains for Exploring Actinobacteria Biosynthetic Diversity.</title>
        <authorList>
            <person name="Kalkreuter E."/>
            <person name="Kautsar S.A."/>
            <person name="Yang D."/>
            <person name="Bader C.D."/>
            <person name="Teijaro C.N."/>
            <person name="Fluegel L."/>
            <person name="Davis C.M."/>
            <person name="Simpson J.R."/>
            <person name="Lauterbach L."/>
            <person name="Steele A.D."/>
            <person name="Gui C."/>
            <person name="Meng S."/>
            <person name="Li G."/>
            <person name="Viehrig K."/>
            <person name="Ye F."/>
            <person name="Su P."/>
            <person name="Kiefer A.F."/>
            <person name="Nichols A."/>
            <person name="Cepeda A.J."/>
            <person name="Yan W."/>
            <person name="Fan B."/>
            <person name="Jiang Y."/>
            <person name="Adhikari A."/>
            <person name="Zheng C.-J."/>
            <person name="Schuster L."/>
            <person name="Cowan T.M."/>
            <person name="Smanski M.J."/>
            <person name="Chevrette M.G."/>
            <person name="De Carvalho L.P.S."/>
            <person name="Shen B."/>
        </authorList>
    </citation>
    <scope>NUCLEOTIDE SEQUENCE [LARGE SCALE GENOMIC DNA]</scope>
    <source>
        <strain evidence="5 6">NPDC012605</strain>
    </source>
</reference>
<dbReference type="InterPro" id="IPR050559">
    <property type="entry name" value="P-Pant_transferase_sf"/>
</dbReference>
<evidence type="ECO:0000259" key="4">
    <source>
        <dbReference type="Pfam" id="PF01648"/>
    </source>
</evidence>